<dbReference type="EMBL" id="MU858209">
    <property type="protein sequence ID" value="KAK4209329.1"/>
    <property type="molecule type" value="Genomic_DNA"/>
</dbReference>
<comment type="caution">
    <text evidence="1">The sequence shown here is derived from an EMBL/GenBank/DDBJ whole genome shotgun (WGS) entry which is preliminary data.</text>
</comment>
<evidence type="ECO:0000313" key="2">
    <source>
        <dbReference type="Proteomes" id="UP001301769"/>
    </source>
</evidence>
<name>A0AAN6XYL6_9PEZI</name>
<evidence type="ECO:0000313" key="1">
    <source>
        <dbReference type="EMBL" id="KAK4209329.1"/>
    </source>
</evidence>
<reference evidence="1" key="2">
    <citation type="submission" date="2023-05" db="EMBL/GenBank/DDBJ databases">
        <authorList>
            <consortium name="Lawrence Berkeley National Laboratory"/>
            <person name="Steindorff A."/>
            <person name="Hensen N."/>
            <person name="Bonometti L."/>
            <person name="Westerberg I."/>
            <person name="Brannstrom I.O."/>
            <person name="Guillou S."/>
            <person name="Cros-Aarteil S."/>
            <person name="Calhoun S."/>
            <person name="Haridas S."/>
            <person name="Kuo A."/>
            <person name="Mondo S."/>
            <person name="Pangilinan J."/>
            <person name="Riley R."/>
            <person name="Labutti K."/>
            <person name="Andreopoulos B."/>
            <person name="Lipzen A."/>
            <person name="Chen C."/>
            <person name="Yanf M."/>
            <person name="Daum C."/>
            <person name="Ng V."/>
            <person name="Clum A."/>
            <person name="Ohm R."/>
            <person name="Martin F."/>
            <person name="Silar P."/>
            <person name="Natvig D."/>
            <person name="Lalanne C."/>
            <person name="Gautier V."/>
            <person name="Ament-Velasquez S.L."/>
            <person name="Kruys A."/>
            <person name="Hutchinson M.I."/>
            <person name="Powell A.J."/>
            <person name="Barry K."/>
            <person name="Miller A.N."/>
            <person name="Grigoriev I.V."/>
            <person name="Debuchy R."/>
            <person name="Gladieux P."/>
            <person name="Thoren M.H."/>
            <person name="Johannesson H."/>
        </authorList>
    </citation>
    <scope>NUCLEOTIDE SEQUENCE</scope>
    <source>
        <strain evidence="1">PSN293</strain>
    </source>
</reference>
<organism evidence="1 2">
    <name type="scientific">Rhypophila decipiens</name>
    <dbReference type="NCBI Taxonomy" id="261697"/>
    <lineage>
        <taxon>Eukaryota</taxon>
        <taxon>Fungi</taxon>
        <taxon>Dikarya</taxon>
        <taxon>Ascomycota</taxon>
        <taxon>Pezizomycotina</taxon>
        <taxon>Sordariomycetes</taxon>
        <taxon>Sordariomycetidae</taxon>
        <taxon>Sordariales</taxon>
        <taxon>Naviculisporaceae</taxon>
        <taxon>Rhypophila</taxon>
    </lineage>
</organism>
<dbReference type="Proteomes" id="UP001301769">
    <property type="component" value="Unassembled WGS sequence"/>
</dbReference>
<gene>
    <name evidence="1" type="ORF">QBC37DRAFT_55323</name>
</gene>
<dbReference type="AlphaFoldDB" id="A0AAN6XYL6"/>
<proteinExistence type="predicted"/>
<reference evidence="1" key="1">
    <citation type="journal article" date="2023" name="Mol. Phylogenet. Evol.">
        <title>Genome-scale phylogeny and comparative genomics of the fungal order Sordariales.</title>
        <authorList>
            <person name="Hensen N."/>
            <person name="Bonometti L."/>
            <person name="Westerberg I."/>
            <person name="Brannstrom I.O."/>
            <person name="Guillou S."/>
            <person name="Cros-Aarteil S."/>
            <person name="Calhoun S."/>
            <person name="Haridas S."/>
            <person name="Kuo A."/>
            <person name="Mondo S."/>
            <person name="Pangilinan J."/>
            <person name="Riley R."/>
            <person name="LaButti K."/>
            <person name="Andreopoulos B."/>
            <person name="Lipzen A."/>
            <person name="Chen C."/>
            <person name="Yan M."/>
            <person name="Daum C."/>
            <person name="Ng V."/>
            <person name="Clum A."/>
            <person name="Steindorff A."/>
            <person name="Ohm R.A."/>
            <person name="Martin F."/>
            <person name="Silar P."/>
            <person name="Natvig D.O."/>
            <person name="Lalanne C."/>
            <person name="Gautier V."/>
            <person name="Ament-Velasquez S.L."/>
            <person name="Kruys A."/>
            <person name="Hutchinson M.I."/>
            <person name="Powell A.J."/>
            <person name="Barry K."/>
            <person name="Miller A.N."/>
            <person name="Grigoriev I.V."/>
            <person name="Debuchy R."/>
            <person name="Gladieux P."/>
            <person name="Hiltunen Thoren M."/>
            <person name="Johannesson H."/>
        </authorList>
    </citation>
    <scope>NUCLEOTIDE SEQUENCE</scope>
    <source>
        <strain evidence="1">PSN293</strain>
    </source>
</reference>
<accession>A0AAN6XYL6</accession>
<keyword evidence="2" id="KW-1185">Reference proteome</keyword>
<protein>
    <submittedName>
        <fullName evidence="1">Uncharacterized protein</fullName>
    </submittedName>
</protein>
<sequence length="156" mass="17476">MSFCPPVFSPCNETRKLSPALTSLLLLEMLASVSQHLHLDRVICKAVKKDKNYSTFLIDKTGPELEQAELYTALMSSEWSENIAISSTHFPQSKLTCSLYGCNAKQVERVKLLLASSPEVKGHLMLMGGVFAELQRERLEGLVLETENQLDKLLYT</sequence>